<evidence type="ECO:0000256" key="1">
    <source>
        <dbReference type="ARBA" id="ARBA00023015"/>
    </source>
</evidence>
<evidence type="ECO:0000256" key="3">
    <source>
        <dbReference type="ARBA" id="ARBA00023163"/>
    </source>
</evidence>
<dbReference type="PANTHER" id="PTHR47506:SF7">
    <property type="entry name" value="TRANSCRIPTIONAL REGULATORY PROTEIN"/>
    <property type="match status" value="1"/>
</dbReference>
<comment type="caution">
    <text evidence="6">The sequence shown here is derived from an EMBL/GenBank/DDBJ whole genome shotgun (WGS) entry which is preliminary data.</text>
</comment>
<dbReference type="Gene3D" id="1.10.10.60">
    <property type="entry name" value="Homeodomain-like"/>
    <property type="match status" value="1"/>
</dbReference>
<dbReference type="PANTHER" id="PTHR47506">
    <property type="entry name" value="TRANSCRIPTIONAL REGULATORY PROTEIN"/>
    <property type="match status" value="1"/>
</dbReference>
<keyword evidence="2 4" id="KW-0238">DNA-binding</keyword>
<dbReference type="InterPro" id="IPR009057">
    <property type="entry name" value="Homeodomain-like_sf"/>
</dbReference>
<dbReference type="InterPro" id="IPR036271">
    <property type="entry name" value="Tet_transcr_reg_TetR-rel_C_sf"/>
</dbReference>
<sequence length="192" mass="20216">MVRASQSEKQATHERIVAEAARQIRERGTRQPGIAEIMGAAGLTHGGFYKHFASRDELIAAAAEQAMRAAEPVVAASLAAEDPLAAFTDWYVSSAHRDDPGDGCGVAALAGDAARDGAVRGAYRAQVARYLELLQEMLGDEDPARRQRAAVTLSALVGAVVIARALGDTPTSDALLADVGDAVRERRLLPAD</sequence>
<reference evidence="6" key="1">
    <citation type="submission" date="2021-01" db="EMBL/GenBank/DDBJ databases">
        <title>Whole genome shotgun sequence of Planotetraspora thailandica NBRC 104271.</title>
        <authorList>
            <person name="Komaki H."/>
            <person name="Tamura T."/>
        </authorList>
    </citation>
    <scope>NUCLEOTIDE SEQUENCE</scope>
    <source>
        <strain evidence="6">NBRC 104271</strain>
    </source>
</reference>
<name>A0A8J3XYK5_9ACTN</name>
<feature type="domain" description="HTH tetR-type" evidence="5">
    <location>
        <begin position="10"/>
        <end position="70"/>
    </location>
</feature>
<dbReference type="RefSeq" id="WP_203947480.1">
    <property type="nucleotide sequence ID" value="NZ_BOOR01000050.1"/>
</dbReference>
<dbReference type="Proteomes" id="UP000605992">
    <property type="component" value="Unassembled WGS sequence"/>
</dbReference>
<evidence type="ECO:0000313" key="7">
    <source>
        <dbReference type="Proteomes" id="UP000605992"/>
    </source>
</evidence>
<dbReference type="InterPro" id="IPR001647">
    <property type="entry name" value="HTH_TetR"/>
</dbReference>
<feature type="DNA-binding region" description="H-T-H motif" evidence="4">
    <location>
        <begin position="33"/>
        <end position="52"/>
    </location>
</feature>
<evidence type="ECO:0000256" key="4">
    <source>
        <dbReference type="PROSITE-ProRule" id="PRU00335"/>
    </source>
</evidence>
<accession>A0A8J3XYK5</accession>
<keyword evidence="1" id="KW-0805">Transcription regulation</keyword>
<keyword evidence="3" id="KW-0804">Transcription</keyword>
<proteinExistence type="predicted"/>
<keyword evidence="7" id="KW-1185">Reference proteome</keyword>
<dbReference type="GO" id="GO:0003677">
    <property type="term" value="F:DNA binding"/>
    <property type="evidence" value="ECO:0007669"/>
    <property type="project" value="UniProtKB-UniRule"/>
</dbReference>
<dbReference type="EMBL" id="BOOR01000050">
    <property type="protein sequence ID" value="GII57351.1"/>
    <property type="molecule type" value="Genomic_DNA"/>
</dbReference>
<gene>
    <name evidence="6" type="ORF">Pth03_57400</name>
</gene>
<evidence type="ECO:0000313" key="6">
    <source>
        <dbReference type="EMBL" id="GII57351.1"/>
    </source>
</evidence>
<dbReference type="PROSITE" id="PS50977">
    <property type="entry name" value="HTH_TETR_2"/>
    <property type="match status" value="1"/>
</dbReference>
<dbReference type="SUPFAM" id="SSF46689">
    <property type="entry name" value="Homeodomain-like"/>
    <property type="match status" value="1"/>
</dbReference>
<dbReference type="Gene3D" id="1.10.357.10">
    <property type="entry name" value="Tetracycline Repressor, domain 2"/>
    <property type="match status" value="1"/>
</dbReference>
<protein>
    <submittedName>
        <fullName evidence="6">TetR family transcriptional regulator</fullName>
    </submittedName>
</protein>
<dbReference type="PRINTS" id="PR00455">
    <property type="entry name" value="HTHTETR"/>
</dbReference>
<organism evidence="6 7">
    <name type="scientific">Planotetraspora thailandica</name>
    <dbReference type="NCBI Taxonomy" id="487172"/>
    <lineage>
        <taxon>Bacteria</taxon>
        <taxon>Bacillati</taxon>
        <taxon>Actinomycetota</taxon>
        <taxon>Actinomycetes</taxon>
        <taxon>Streptosporangiales</taxon>
        <taxon>Streptosporangiaceae</taxon>
        <taxon>Planotetraspora</taxon>
    </lineage>
</organism>
<dbReference type="AlphaFoldDB" id="A0A8J3XYK5"/>
<dbReference type="Pfam" id="PF00440">
    <property type="entry name" value="TetR_N"/>
    <property type="match status" value="1"/>
</dbReference>
<dbReference type="SUPFAM" id="SSF48498">
    <property type="entry name" value="Tetracyclin repressor-like, C-terminal domain"/>
    <property type="match status" value="1"/>
</dbReference>
<evidence type="ECO:0000259" key="5">
    <source>
        <dbReference type="PROSITE" id="PS50977"/>
    </source>
</evidence>
<evidence type="ECO:0000256" key="2">
    <source>
        <dbReference type="ARBA" id="ARBA00023125"/>
    </source>
</evidence>